<evidence type="ECO:0000313" key="4">
    <source>
        <dbReference type="Proteomes" id="UP001144256"/>
    </source>
</evidence>
<keyword evidence="1" id="KW-1133">Transmembrane helix</keyword>
<dbReference type="Pfam" id="PF19701">
    <property type="entry name" value="DUF6199"/>
    <property type="match status" value="1"/>
</dbReference>
<organism evidence="3 4">
    <name type="scientific">Vallitalea longa</name>
    <dbReference type="NCBI Taxonomy" id="2936439"/>
    <lineage>
        <taxon>Bacteria</taxon>
        <taxon>Bacillati</taxon>
        <taxon>Bacillota</taxon>
        <taxon>Clostridia</taxon>
        <taxon>Lachnospirales</taxon>
        <taxon>Vallitaleaceae</taxon>
        <taxon>Vallitalea</taxon>
    </lineage>
</organism>
<dbReference type="EMBL" id="BRLB01000011">
    <property type="protein sequence ID" value="GKX30666.1"/>
    <property type="molecule type" value="Genomic_DNA"/>
</dbReference>
<proteinExistence type="predicted"/>
<feature type="transmembrane region" description="Helical" evidence="1">
    <location>
        <begin position="212"/>
        <end position="233"/>
    </location>
</feature>
<keyword evidence="1" id="KW-0472">Membrane</keyword>
<feature type="transmembrane region" description="Helical" evidence="1">
    <location>
        <begin position="115"/>
        <end position="136"/>
    </location>
</feature>
<keyword evidence="1" id="KW-0812">Transmembrane</keyword>
<feature type="transmembrane region" description="Helical" evidence="1">
    <location>
        <begin position="167"/>
        <end position="191"/>
    </location>
</feature>
<comment type="caution">
    <text evidence="3">The sequence shown here is derived from an EMBL/GenBank/DDBJ whole genome shotgun (WGS) entry which is preliminary data.</text>
</comment>
<dbReference type="AlphaFoldDB" id="A0A9W5YDH3"/>
<reference evidence="3" key="1">
    <citation type="submission" date="2022-06" db="EMBL/GenBank/DDBJ databases">
        <title>Vallitalea longa sp. nov., an anaerobic bacterium isolated from marine sediment.</title>
        <authorList>
            <person name="Hirano S."/>
            <person name="Terahara T."/>
            <person name="Mori K."/>
            <person name="Hamada M."/>
            <person name="Matsumoto R."/>
            <person name="Kobayashi T."/>
        </authorList>
    </citation>
    <scope>NUCLEOTIDE SEQUENCE</scope>
    <source>
        <strain evidence="3">SH18-1</strain>
    </source>
</reference>
<evidence type="ECO:0000313" key="3">
    <source>
        <dbReference type="EMBL" id="GKX30666.1"/>
    </source>
</evidence>
<evidence type="ECO:0000259" key="2">
    <source>
        <dbReference type="Pfam" id="PF19701"/>
    </source>
</evidence>
<feature type="domain" description="DUF6199" evidence="2">
    <location>
        <begin position="168"/>
        <end position="225"/>
    </location>
</feature>
<protein>
    <recommendedName>
        <fullName evidence="2">DUF6199 domain-containing protein</fullName>
    </recommendedName>
</protein>
<dbReference type="Proteomes" id="UP001144256">
    <property type="component" value="Unassembled WGS sequence"/>
</dbReference>
<keyword evidence="4" id="KW-1185">Reference proteome</keyword>
<dbReference type="RefSeq" id="WP_281817056.1">
    <property type="nucleotide sequence ID" value="NZ_BRLB01000011.1"/>
</dbReference>
<gene>
    <name evidence="3" type="ORF">SH1V18_31460</name>
</gene>
<accession>A0A9W5YDH3</accession>
<dbReference type="InterPro" id="IPR045679">
    <property type="entry name" value="DUF6199"/>
</dbReference>
<evidence type="ECO:0000256" key="1">
    <source>
        <dbReference type="SAM" id="Phobius"/>
    </source>
</evidence>
<name>A0A9W5YDH3_9FIRM</name>
<sequence length="237" mass="27937">MNEKNAYKNKRKCPNCGEWIDIKSRNCKYCGVFISKTSTDYAYQISKTKKNKTIILEEKKQCGHCGELNNINAVVCYNCNESLKDAKIIKRDNDILNNFFRKINKKNKRYKNLRITYFALICILVTILLVLTMIRINSFNNIILSENNNLAYSSKLIDSSNYVFRYIFGYILLFICMLNNFHPEILFYFNCNYAMMVKDAEPSDYYYSITKVGSYILSFGVLVYFLCDFYNVIYLRV</sequence>